<keyword evidence="6" id="KW-0770">Synapse</keyword>
<evidence type="ECO:0000256" key="2">
    <source>
        <dbReference type="ARBA" id="ARBA00022475"/>
    </source>
</evidence>
<keyword evidence="8 20" id="KW-0472">Membrane</keyword>
<dbReference type="InterPro" id="IPR006201">
    <property type="entry name" value="Neur_channel"/>
</dbReference>
<keyword evidence="25" id="KW-1185">Reference proteome</keyword>
<dbReference type="Pfam" id="PF02931">
    <property type="entry name" value="Neur_chan_LBD"/>
    <property type="match status" value="1"/>
</dbReference>
<keyword evidence="4 20" id="KW-0732">Signal</keyword>
<keyword evidence="12" id="KW-0628">Postsynaptic cell membrane</keyword>
<evidence type="ECO:0000256" key="15">
    <source>
        <dbReference type="ARBA" id="ARBA00034104"/>
    </source>
</evidence>
<dbReference type="InterPro" id="IPR049944">
    <property type="entry name" value="LGIC_TM_5-HT3"/>
</dbReference>
<feature type="compositionally biased region" description="Basic and acidic residues" evidence="21">
    <location>
        <begin position="337"/>
        <end position="363"/>
    </location>
</feature>
<feature type="transmembrane region" description="Helical" evidence="20">
    <location>
        <begin position="272"/>
        <end position="289"/>
    </location>
</feature>
<keyword evidence="13" id="KW-1071">Ligand-gated ion channel</keyword>
<evidence type="ECO:0000256" key="21">
    <source>
        <dbReference type="SAM" id="MobiDB-lite"/>
    </source>
</evidence>
<evidence type="ECO:0000259" key="22">
    <source>
        <dbReference type="Pfam" id="PF02931"/>
    </source>
</evidence>
<dbReference type="OMA" id="TWDPEEW"/>
<protein>
    <submittedName>
        <fullName evidence="24">Uncharacterized protein</fullName>
    </submittedName>
</protein>
<sequence>MIQVALLCLVFLLGTGSPDSVCSYQDVLNHLNLTKDNEVFTSTRPVLDHKNITNVKIEVYLYAILAMIEKSQTFIPFIWLKLTWNNELIRWNPEEFCGITKVSVPREMLWKPDIFIHEMTEKDDSPPTPYLNVDANGDVSMDEVMRMVVTCKMDIHKFPFDTQRCEISFSSAIYLENEMKFLPSDTSSNATKATCEVMQKTGEWEFLYINISDGKLLFKNREWDKIAYTITMKRRPLLYITNFVLPVLFFLFLDLASFLISDQRGEKLGFKVTVLLAISVMLLILKDILPSTSNKTPVIATYCIVVFAFLMLSLLETIFVTYLIERDSVVLEKDQENTPCRTRDQEGKRRDPSVFTAPEREAQNEPEEVIGGVQTQGHSRLLLLILEDLRSVEQTLALFATNNSEKKPGYWTKVARKVNLAYFTFYIISFILFIIFICKEWFEDTMYNGIGVSDVDFRCRIPPNA</sequence>
<keyword evidence="9" id="KW-1015">Disulfide bond</keyword>
<dbReference type="SUPFAM" id="SSF90112">
    <property type="entry name" value="Neurotransmitter-gated ion-channel transmembrane pore"/>
    <property type="match status" value="1"/>
</dbReference>
<comment type="catalytic activity">
    <reaction evidence="18">
        <text>Ca(2+)(in) = Ca(2+)(out)</text>
        <dbReference type="Rhea" id="RHEA:29671"/>
        <dbReference type="ChEBI" id="CHEBI:29108"/>
    </reaction>
</comment>
<feature type="region of interest" description="Disordered" evidence="21">
    <location>
        <begin position="337"/>
        <end position="368"/>
    </location>
</feature>
<feature type="domain" description="Neurotransmitter-gated ion-channel ligand-binding" evidence="22">
    <location>
        <begin position="42"/>
        <end position="236"/>
    </location>
</feature>
<feature type="domain" description="Neurotransmitter-gated ion-channel transmembrane" evidence="23">
    <location>
        <begin position="244"/>
        <end position="328"/>
    </location>
</feature>
<accession>A0A3P8Z3Z7</accession>
<dbReference type="AlphaFoldDB" id="A0A3P8Z3Z7"/>
<organism evidence="24 25">
    <name type="scientific">Esox lucius</name>
    <name type="common">Northern pike</name>
    <dbReference type="NCBI Taxonomy" id="8010"/>
    <lineage>
        <taxon>Eukaryota</taxon>
        <taxon>Metazoa</taxon>
        <taxon>Chordata</taxon>
        <taxon>Craniata</taxon>
        <taxon>Vertebrata</taxon>
        <taxon>Euteleostomi</taxon>
        <taxon>Actinopterygii</taxon>
        <taxon>Neopterygii</taxon>
        <taxon>Teleostei</taxon>
        <taxon>Protacanthopterygii</taxon>
        <taxon>Esociformes</taxon>
        <taxon>Esocidae</taxon>
        <taxon>Esox</taxon>
    </lineage>
</organism>
<comment type="function">
    <text evidence="19">Forms serotonin (5-hydroxytryptamine/5-HT3)-activated cation-selective channel complexes, which when activated cause fast, depolarizing responses in neurons.</text>
</comment>
<feature type="transmembrane region" description="Helical" evidence="20">
    <location>
        <begin position="301"/>
        <end position="324"/>
    </location>
</feature>
<dbReference type="GeneID" id="105008762"/>
<dbReference type="GO" id="GO:0045211">
    <property type="term" value="C:postsynaptic membrane"/>
    <property type="evidence" value="ECO:0007669"/>
    <property type="project" value="UniProtKB-SubCell"/>
</dbReference>
<dbReference type="InterPro" id="IPR036719">
    <property type="entry name" value="Neuro-gated_channel_TM_sf"/>
</dbReference>
<evidence type="ECO:0000256" key="13">
    <source>
        <dbReference type="ARBA" id="ARBA00023286"/>
    </source>
</evidence>
<evidence type="ECO:0000256" key="18">
    <source>
        <dbReference type="ARBA" id="ARBA00036634"/>
    </source>
</evidence>
<dbReference type="FunFam" id="2.70.170.10:FF:000017">
    <property type="entry name" value="5-hydroxytryptamine receptor 3A"/>
    <property type="match status" value="1"/>
</dbReference>
<dbReference type="InterPro" id="IPR036734">
    <property type="entry name" value="Neur_chan_lig-bd_sf"/>
</dbReference>
<evidence type="ECO:0000256" key="11">
    <source>
        <dbReference type="ARBA" id="ARBA00023180"/>
    </source>
</evidence>
<dbReference type="Gene3D" id="2.70.170.10">
    <property type="entry name" value="Neurotransmitter-gated ion-channel ligand-binding domain"/>
    <property type="match status" value="1"/>
</dbReference>
<dbReference type="InParanoid" id="A0A3P8Z3Z7"/>
<dbReference type="OrthoDB" id="410315at2759"/>
<keyword evidence="7 20" id="KW-0406">Ion transport</keyword>
<dbReference type="InterPro" id="IPR006202">
    <property type="entry name" value="Neur_chan_lig-bd"/>
</dbReference>
<proteinExistence type="inferred from homology"/>
<evidence type="ECO:0000256" key="16">
    <source>
        <dbReference type="ARBA" id="ARBA00034430"/>
    </source>
</evidence>
<comment type="catalytic activity">
    <reaction evidence="17">
        <text>Na(+)(in) = Na(+)(out)</text>
        <dbReference type="Rhea" id="RHEA:34963"/>
        <dbReference type="ChEBI" id="CHEBI:29101"/>
    </reaction>
</comment>
<evidence type="ECO:0000313" key="25">
    <source>
        <dbReference type="Proteomes" id="UP000265140"/>
    </source>
</evidence>
<keyword evidence="14 20" id="KW-0407">Ion channel</keyword>
<dbReference type="InterPro" id="IPR006029">
    <property type="entry name" value="Neurotrans-gated_channel_TM"/>
</dbReference>
<dbReference type="Proteomes" id="UP000265140">
    <property type="component" value="Chromosome 9"/>
</dbReference>
<evidence type="ECO:0000256" key="17">
    <source>
        <dbReference type="ARBA" id="ARBA00036239"/>
    </source>
</evidence>
<dbReference type="CDD" id="cd19063">
    <property type="entry name" value="LGIC_TM_5-HT3"/>
    <property type="match status" value="1"/>
</dbReference>
<dbReference type="InterPro" id="IPR038050">
    <property type="entry name" value="Neuro_actylchol_rec"/>
</dbReference>
<evidence type="ECO:0000256" key="20">
    <source>
        <dbReference type="RuleBase" id="RU000687"/>
    </source>
</evidence>
<dbReference type="PANTHER" id="PTHR18945">
    <property type="entry name" value="NEUROTRANSMITTER GATED ION CHANNEL"/>
    <property type="match status" value="1"/>
</dbReference>
<dbReference type="Ensembl" id="ENSELUT00000034739.3">
    <property type="protein sequence ID" value="ENSELUP00000023529.1"/>
    <property type="gene ID" value="ENSELUG00000022365.3"/>
</dbReference>
<dbReference type="PROSITE" id="PS00236">
    <property type="entry name" value="NEUROTR_ION_CHANNEL"/>
    <property type="match status" value="1"/>
</dbReference>
<dbReference type="Gene3D" id="1.20.58.390">
    <property type="entry name" value="Neurotransmitter-gated ion-channel transmembrane domain"/>
    <property type="match status" value="1"/>
</dbReference>
<evidence type="ECO:0000256" key="19">
    <source>
        <dbReference type="ARBA" id="ARBA00037540"/>
    </source>
</evidence>
<dbReference type="InterPro" id="IPR018000">
    <property type="entry name" value="Neurotransmitter_ion_chnl_CS"/>
</dbReference>
<keyword evidence="10" id="KW-0675">Receptor</keyword>
<name>A0A3P8Z3Z7_ESOLU</name>
<reference evidence="24" key="3">
    <citation type="submission" date="2025-08" db="UniProtKB">
        <authorList>
            <consortium name="Ensembl"/>
        </authorList>
    </citation>
    <scope>IDENTIFICATION</scope>
</reference>
<feature type="transmembrane region" description="Helical" evidence="20">
    <location>
        <begin position="237"/>
        <end position="260"/>
    </location>
</feature>
<evidence type="ECO:0000256" key="10">
    <source>
        <dbReference type="ARBA" id="ARBA00023170"/>
    </source>
</evidence>
<evidence type="ECO:0000256" key="8">
    <source>
        <dbReference type="ARBA" id="ARBA00023136"/>
    </source>
</evidence>
<feature type="chain" id="PRO_5022272076" evidence="20">
    <location>
        <begin position="19"/>
        <end position="465"/>
    </location>
</feature>
<keyword evidence="2" id="KW-1003">Cell membrane</keyword>
<dbReference type="Bgee" id="ENSELUG00000022365">
    <property type="expression patterns" value="Expressed in bone element and 2 other cell types or tissues"/>
</dbReference>
<dbReference type="KEGG" id="els:105008762"/>
<evidence type="ECO:0000256" key="7">
    <source>
        <dbReference type="ARBA" id="ARBA00023065"/>
    </source>
</evidence>
<evidence type="ECO:0000256" key="5">
    <source>
        <dbReference type="ARBA" id="ARBA00022989"/>
    </source>
</evidence>
<evidence type="ECO:0000256" key="4">
    <source>
        <dbReference type="ARBA" id="ARBA00022729"/>
    </source>
</evidence>
<keyword evidence="5 20" id="KW-1133">Transmembrane helix</keyword>
<keyword evidence="1 20" id="KW-0813">Transport</keyword>
<dbReference type="GO" id="GO:0004888">
    <property type="term" value="F:transmembrane signaling receptor activity"/>
    <property type="evidence" value="ECO:0007669"/>
    <property type="project" value="InterPro"/>
</dbReference>
<comment type="subcellular location">
    <subcellularLocation>
        <location evidence="15">Postsynaptic cell membrane</location>
        <topology evidence="15">Multi-pass membrane protein</topology>
    </subcellularLocation>
</comment>
<feature type="signal peptide" evidence="20">
    <location>
        <begin position="1"/>
        <end position="18"/>
    </location>
</feature>
<reference evidence="24" key="4">
    <citation type="submission" date="2025-09" db="UniProtKB">
        <authorList>
            <consortium name="Ensembl"/>
        </authorList>
    </citation>
    <scope>IDENTIFICATION</scope>
</reference>
<comment type="catalytic activity">
    <reaction evidence="16">
        <text>K(+)(in) = K(+)(out)</text>
        <dbReference type="Rhea" id="RHEA:29463"/>
        <dbReference type="ChEBI" id="CHEBI:29103"/>
    </reaction>
</comment>
<dbReference type="PRINTS" id="PR00252">
    <property type="entry name" value="NRIONCHANNEL"/>
</dbReference>
<dbReference type="GeneTree" id="ENSGT00940000163471"/>
<dbReference type="GO" id="GO:0005230">
    <property type="term" value="F:extracellular ligand-gated monoatomic ion channel activity"/>
    <property type="evidence" value="ECO:0007669"/>
    <property type="project" value="InterPro"/>
</dbReference>
<reference evidence="25" key="1">
    <citation type="journal article" date="2014" name="PLoS ONE">
        <title>The genome and linkage map of the northern pike (Esox lucius): conserved synteny revealed between the salmonid sister group and the Neoteleostei.</title>
        <authorList>
            <person name="Rondeau E.B."/>
            <person name="Minkley D.R."/>
            <person name="Leong J.S."/>
            <person name="Messmer A.M."/>
            <person name="Jantzen J.R."/>
            <person name="von Schalburg K.R."/>
            <person name="Lemon C."/>
            <person name="Bird N.H."/>
            <person name="Koop B.F."/>
        </authorList>
    </citation>
    <scope>NUCLEOTIDE SEQUENCE</scope>
</reference>
<reference evidence="24" key="2">
    <citation type="submission" date="2020-02" db="EMBL/GenBank/DDBJ databases">
        <title>Esox lucius (northern pike) genome, fEsoLuc1, primary haplotype.</title>
        <authorList>
            <person name="Myers G."/>
            <person name="Karagic N."/>
            <person name="Meyer A."/>
            <person name="Pippel M."/>
            <person name="Reichard M."/>
            <person name="Winkler S."/>
            <person name="Tracey A."/>
            <person name="Sims Y."/>
            <person name="Howe K."/>
            <person name="Rhie A."/>
            <person name="Formenti G."/>
            <person name="Durbin R."/>
            <person name="Fedrigo O."/>
            <person name="Jarvis E.D."/>
        </authorList>
    </citation>
    <scope>NUCLEOTIDE SEQUENCE [LARGE SCALE GENOMIC DNA]</scope>
</reference>
<evidence type="ECO:0000256" key="12">
    <source>
        <dbReference type="ARBA" id="ARBA00023257"/>
    </source>
</evidence>
<evidence type="ECO:0000259" key="23">
    <source>
        <dbReference type="Pfam" id="PF02932"/>
    </source>
</evidence>
<evidence type="ECO:0000256" key="14">
    <source>
        <dbReference type="ARBA" id="ARBA00023303"/>
    </source>
</evidence>
<keyword evidence="11" id="KW-0325">Glycoprotein</keyword>
<dbReference type="SUPFAM" id="SSF63712">
    <property type="entry name" value="Nicotinic receptor ligand binding domain-like"/>
    <property type="match status" value="1"/>
</dbReference>
<evidence type="ECO:0000256" key="6">
    <source>
        <dbReference type="ARBA" id="ARBA00023018"/>
    </source>
</evidence>
<evidence type="ECO:0000256" key="3">
    <source>
        <dbReference type="ARBA" id="ARBA00022692"/>
    </source>
</evidence>
<evidence type="ECO:0000313" key="24">
    <source>
        <dbReference type="Ensembl" id="ENSELUP00000023529.1"/>
    </source>
</evidence>
<feature type="transmembrane region" description="Helical" evidence="20">
    <location>
        <begin position="420"/>
        <end position="438"/>
    </location>
</feature>
<keyword evidence="3 20" id="KW-0812">Transmembrane</keyword>
<evidence type="ECO:0000256" key="1">
    <source>
        <dbReference type="ARBA" id="ARBA00022448"/>
    </source>
</evidence>
<dbReference type="RefSeq" id="XP_012986809.1">
    <property type="nucleotide sequence ID" value="XM_013131355.4"/>
</dbReference>
<comment type="similarity">
    <text evidence="20">Belongs to the ligand-gated ion channel (TC 1.A.9) family.</text>
</comment>
<dbReference type="Pfam" id="PF02932">
    <property type="entry name" value="Neur_chan_memb"/>
    <property type="match status" value="1"/>
</dbReference>
<evidence type="ECO:0000256" key="9">
    <source>
        <dbReference type="ARBA" id="ARBA00023157"/>
    </source>
</evidence>